<reference evidence="6 7" key="1">
    <citation type="submission" date="2024-04" db="EMBL/GenBank/DDBJ databases">
        <title>Polymorphospora sp. isolated from Baiyangdian Lake in Xiong'an New Area.</title>
        <authorList>
            <person name="Zhang X."/>
            <person name="Liu J."/>
        </authorList>
    </citation>
    <scope>NUCLEOTIDE SEQUENCE [LARGE SCALE GENOMIC DNA]</scope>
    <source>
        <strain evidence="6 7">2-325</strain>
    </source>
</reference>
<dbReference type="EMBL" id="JBCGDC010000087">
    <property type="protein sequence ID" value="MFB6396314.1"/>
    <property type="molecule type" value="Genomic_DNA"/>
</dbReference>
<keyword evidence="3 5" id="KW-1133">Transmembrane helix</keyword>
<evidence type="ECO:0000256" key="2">
    <source>
        <dbReference type="ARBA" id="ARBA00022692"/>
    </source>
</evidence>
<dbReference type="Gene3D" id="1.10.357.140">
    <property type="entry name" value="UbiA prenyltransferase"/>
    <property type="match status" value="1"/>
</dbReference>
<accession>A0ABV5CWE5</accession>
<evidence type="ECO:0000256" key="3">
    <source>
        <dbReference type="ARBA" id="ARBA00022989"/>
    </source>
</evidence>
<dbReference type="Proteomes" id="UP001582793">
    <property type="component" value="Unassembled WGS sequence"/>
</dbReference>
<keyword evidence="4 5" id="KW-0472">Membrane</keyword>
<organism evidence="6 7">
    <name type="scientific">Polymorphospora lycopeni</name>
    <dbReference type="NCBI Taxonomy" id="3140240"/>
    <lineage>
        <taxon>Bacteria</taxon>
        <taxon>Bacillati</taxon>
        <taxon>Actinomycetota</taxon>
        <taxon>Actinomycetes</taxon>
        <taxon>Micromonosporales</taxon>
        <taxon>Micromonosporaceae</taxon>
        <taxon>Polymorphospora</taxon>
    </lineage>
</organism>
<feature type="transmembrane region" description="Helical" evidence="5">
    <location>
        <begin position="165"/>
        <end position="184"/>
    </location>
</feature>
<dbReference type="InterPro" id="IPR000537">
    <property type="entry name" value="UbiA_prenyltransferase"/>
</dbReference>
<evidence type="ECO:0000313" key="6">
    <source>
        <dbReference type="EMBL" id="MFB6396314.1"/>
    </source>
</evidence>
<gene>
    <name evidence="6" type="ORF">AAFH96_24875</name>
</gene>
<dbReference type="Pfam" id="PF01040">
    <property type="entry name" value="UbiA"/>
    <property type="match status" value="1"/>
</dbReference>
<dbReference type="RefSeq" id="WP_364206592.1">
    <property type="nucleotide sequence ID" value="NZ_JBCGDC010000087.1"/>
</dbReference>
<comment type="caution">
    <text evidence="6">The sequence shown here is derived from an EMBL/GenBank/DDBJ whole genome shotgun (WGS) entry which is preliminary data.</text>
</comment>
<name>A0ABV5CWE5_9ACTN</name>
<evidence type="ECO:0000256" key="5">
    <source>
        <dbReference type="SAM" id="Phobius"/>
    </source>
</evidence>
<evidence type="ECO:0000313" key="7">
    <source>
        <dbReference type="Proteomes" id="UP001582793"/>
    </source>
</evidence>
<feature type="transmembrane region" description="Helical" evidence="5">
    <location>
        <begin position="308"/>
        <end position="327"/>
    </location>
</feature>
<feature type="transmembrane region" description="Helical" evidence="5">
    <location>
        <begin position="111"/>
        <end position="137"/>
    </location>
</feature>
<evidence type="ECO:0000256" key="1">
    <source>
        <dbReference type="ARBA" id="ARBA00004141"/>
    </source>
</evidence>
<protein>
    <submittedName>
        <fullName evidence="6">UbiA prenyltransferase family protein</fullName>
    </submittedName>
</protein>
<feature type="transmembrane region" description="Helical" evidence="5">
    <location>
        <begin position="69"/>
        <end position="90"/>
    </location>
</feature>
<keyword evidence="2 5" id="KW-0812">Transmembrane</keyword>
<dbReference type="CDD" id="cd13963">
    <property type="entry name" value="PT_UbiA_2"/>
    <property type="match status" value="1"/>
</dbReference>
<comment type="subcellular location">
    <subcellularLocation>
        <location evidence="1">Membrane</location>
        <topology evidence="1">Multi-pass membrane protein</topology>
    </subcellularLocation>
</comment>
<feature type="transmembrane region" description="Helical" evidence="5">
    <location>
        <begin position="190"/>
        <end position="207"/>
    </location>
</feature>
<feature type="transmembrane region" description="Helical" evidence="5">
    <location>
        <begin position="232"/>
        <end position="253"/>
    </location>
</feature>
<proteinExistence type="predicted"/>
<sequence>MYSTNLGQPVPPVPDVPAAAVGATAAVTTGVRTGLLRDLVALARPAQWPKNLLVVPLALIDAPHLGLGALARMGLAVVLFTLLSAFVYVWNDIADRHRDRLHPVKRHRPIAAGRIGVGPARAYALGLIVLVAVLLAVGPAMSWWPLFGYLALNLSYVRWLKHLPLLDVFAVAAGFVLRVVQGYLAVPARASVWLLACVFTLCLLLAAGKRRHEMSVGGTAHRPSLAGYTTQYLDYLIILYATLTVTVFLLYLVNGRFAAPYTDASLLVSLPCAIFAVARHLHVVVVGKGGGDPVRLLLRDRAMVVNTLIWAGGLAVILVAARFPVLVEFAGQLLEGR</sequence>
<keyword evidence="7" id="KW-1185">Reference proteome</keyword>
<evidence type="ECO:0000256" key="4">
    <source>
        <dbReference type="ARBA" id="ARBA00023136"/>
    </source>
</evidence>
<dbReference type="InterPro" id="IPR044878">
    <property type="entry name" value="UbiA_sf"/>
</dbReference>